<reference evidence="2 3" key="1">
    <citation type="journal article" date="2019" name="Int. J. Syst. Evol. Microbiol.">
        <title>The Global Catalogue of Microorganisms (GCM) 10K type strain sequencing project: providing services to taxonomists for standard genome sequencing and annotation.</title>
        <authorList>
            <consortium name="The Broad Institute Genomics Platform"/>
            <consortium name="The Broad Institute Genome Sequencing Center for Infectious Disease"/>
            <person name="Wu L."/>
            <person name="Ma J."/>
        </authorList>
    </citation>
    <scope>NUCLEOTIDE SEQUENCE [LARGE SCALE GENOMIC DNA]</scope>
    <source>
        <strain evidence="2 3">JCM 17504</strain>
    </source>
</reference>
<dbReference type="EMBL" id="BAABKX010000022">
    <property type="protein sequence ID" value="GAA5061913.1"/>
    <property type="molecule type" value="Genomic_DNA"/>
</dbReference>
<dbReference type="SUPFAM" id="SSF53098">
    <property type="entry name" value="Ribonuclease H-like"/>
    <property type="match status" value="1"/>
</dbReference>
<keyword evidence="3" id="KW-1185">Reference proteome</keyword>
<comment type="caution">
    <text evidence="2">The sequence shown here is derived from an EMBL/GenBank/DDBJ whole genome shotgun (WGS) entry which is preliminary data.</text>
</comment>
<dbReference type="GO" id="GO:0004803">
    <property type="term" value="F:transposase activity"/>
    <property type="evidence" value="ECO:0007669"/>
    <property type="project" value="InterPro"/>
</dbReference>
<protein>
    <recommendedName>
        <fullName evidence="1">Transposase IS4-like domain-containing protein</fullName>
    </recommendedName>
</protein>
<evidence type="ECO:0000313" key="3">
    <source>
        <dbReference type="Proteomes" id="UP001501729"/>
    </source>
</evidence>
<dbReference type="GO" id="GO:0003677">
    <property type="term" value="F:DNA binding"/>
    <property type="evidence" value="ECO:0007669"/>
    <property type="project" value="InterPro"/>
</dbReference>
<name>A0AAV3UPA0_9EURY</name>
<sequence length="108" mass="12541">MTGTHLQDLLSQLTRKHIDATAEFAFKRRQYGENESSEKAAFRVVGVRSEDTDDHYLYVTNLLDEFTPVQVAALYSLQWKVELLFRELKSRYELEKFETSDPAIGSYS</sequence>
<dbReference type="Proteomes" id="UP001501729">
    <property type="component" value="Unassembled WGS sequence"/>
</dbReference>
<dbReference type="GO" id="GO:0006313">
    <property type="term" value="P:DNA transposition"/>
    <property type="evidence" value="ECO:0007669"/>
    <property type="project" value="InterPro"/>
</dbReference>
<gene>
    <name evidence="2" type="ORF">GCM10025751_48520</name>
</gene>
<dbReference type="AlphaFoldDB" id="A0AAV3UPA0"/>
<dbReference type="InterPro" id="IPR002559">
    <property type="entry name" value="Transposase_11"/>
</dbReference>
<dbReference type="Pfam" id="PF01609">
    <property type="entry name" value="DDE_Tnp_1"/>
    <property type="match status" value="1"/>
</dbReference>
<evidence type="ECO:0000259" key="1">
    <source>
        <dbReference type="Pfam" id="PF01609"/>
    </source>
</evidence>
<dbReference type="InterPro" id="IPR012337">
    <property type="entry name" value="RNaseH-like_sf"/>
</dbReference>
<feature type="domain" description="Transposase IS4-like" evidence="1">
    <location>
        <begin position="23"/>
        <end position="98"/>
    </location>
</feature>
<accession>A0AAV3UPA0</accession>
<dbReference type="PANTHER" id="PTHR33258:SF1">
    <property type="entry name" value="TRANSPOSASE INSL FOR INSERTION SEQUENCE ELEMENT IS186A-RELATED"/>
    <property type="match status" value="1"/>
</dbReference>
<organism evidence="2 3">
    <name type="scientific">Haladaptatus pallidirubidus</name>
    <dbReference type="NCBI Taxonomy" id="1008152"/>
    <lineage>
        <taxon>Archaea</taxon>
        <taxon>Methanobacteriati</taxon>
        <taxon>Methanobacteriota</taxon>
        <taxon>Stenosarchaea group</taxon>
        <taxon>Halobacteria</taxon>
        <taxon>Halobacteriales</taxon>
        <taxon>Haladaptataceae</taxon>
        <taxon>Haladaptatus</taxon>
    </lineage>
</organism>
<proteinExistence type="predicted"/>
<evidence type="ECO:0000313" key="2">
    <source>
        <dbReference type="EMBL" id="GAA5061913.1"/>
    </source>
</evidence>
<dbReference type="PANTHER" id="PTHR33258">
    <property type="entry name" value="TRANSPOSASE INSL FOR INSERTION SEQUENCE ELEMENT IS186A-RELATED"/>
    <property type="match status" value="1"/>
</dbReference>